<name>A0A1B8TWW4_9FLAO</name>
<dbReference type="InterPro" id="IPR049492">
    <property type="entry name" value="BD-FAE-like_dom"/>
</dbReference>
<dbReference type="EMBL" id="LSFM01000022">
    <property type="protein sequence ID" value="OBY64206.1"/>
    <property type="molecule type" value="Genomic_DNA"/>
</dbReference>
<evidence type="ECO:0000313" key="4">
    <source>
        <dbReference type="Proteomes" id="UP000092584"/>
    </source>
</evidence>
<gene>
    <name evidence="3" type="ORF">LPB3_07375</name>
</gene>
<comment type="caution">
    <text evidence="3">The sequence shown here is derived from an EMBL/GenBank/DDBJ whole genome shotgun (WGS) entry which is preliminary data.</text>
</comment>
<protein>
    <recommendedName>
        <fullName evidence="2">BD-FAE-like domain-containing protein</fullName>
    </recommendedName>
</protein>
<feature type="domain" description="BD-FAE-like" evidence="2">
    <location>
        <begin position="46"/>
        <end position="176"/>
    </location>
</feature>
<reference evidence="4" key="1">
    <citation type="submission" date="2016-02" db="EMBL/GenBank/DDBJ databases">
        <authorList>
            <person name="Shin S.-K."/>
            <person name="Yi H."/>
            <person name="Kim E."/>
        </authorList>
    </citation>
    <scope>NUCLEOTIDE SEQUENCE [LARGE SCALE GENOMIC DNA]</scope>
    <source>
        <strain evidence="4">LPB0003</strain>
    </source>
</reference>
<dbReference type="STRING" id="1774273.LPB03_05120"/>
<dbReference type="KEGG" id="pob:LPB03_05120"/>
<organism evidence="3 4">
    <name type="scientific">Polaribacter vadi</name>
    <dbReference type="NCBI Taxonomy" id="1774273"/>
    <lineage>
        <taxon>Bacteria</taxon>
        <taxon>Pseudomonadati</taxon>
        <taxon>Bacteroidota</taxon>
        <taxon>Flavobacteriia</taxon>
        <taxon>Flavobacteriales</taxon>
        <taxon>Flavobacteriaceae</taxon>
    </lineage>
</organism>
<evidence type="ECO:0000256" key="1">
    <source>
        <dbReference type="ARBA" id="ARBA00022801"/>
    </source>
</evidence>
<keyword evidence="1" id="KW-0378">Hydrolase</keyword>
<dbReference type="PANTHER" id="PTHR48081">
    <property type="entry name" value="AB HYDROLASE SUPERFAMILY PROTEIN C4A8.06C"/>
    <property type="match status" value="1"/>
</dbReference>
<dbReference type="InterPro" id="IPR029058">
    <property type="entry name" value="AB_hydrolase_fold"/>
</dbReference>
<dbReference type="OrthoDB" id="9803990at2"/>
<dbReference type="InterPro" id="IPR050300">
    <property type="entry name" value="GDXG_lipolytic_enzyme"/>
</dbReference>
<dbReference type="GO" id="GO:0016787">
    <property type="term" value="F:hydrolase activity"/>
    <property type="evidence" value="ECO:0007669"/>
    <property type="project" value="UniProtKB-KW"/>
</dbReference>
<accession>A0A1B8TWW4</accession>
<keyword evidence="4" id="KW-1185">Reference proteome</keyword>
<dbReference type="Gene3D" id="3.40.50.1820">
    <property type="entry name" value="alpha/beta hydrolase"/>
    <property type="match status" value="1"/>
</dbReference>
<sequence length="294" mass="33470">MKIFFTFLCCLVLHKSFSQTLFLDEVTKVSKKTRTYKKLDSIKLKLDFYKPRKMDSKTPLILYAHGGGFSGGKRDDEYIESFANNMAERGYAVASISYQLTRQNLGFDCNTNSTDKINTFNSVSNDISYAINYLIKYKEKFNINPEQIILMGTSAGAEAVLNLAYVHDNKILSKDFKFAGVISMAGAIITLDKINSKTAIPTQLFHGTDDKLVPYNIAPHHYCDKNSVGYLKLYGSKAIANKLKEIDKPFYLFTIKKGNHSWSGRPMNQCRKEIVDFLYYDVLKNNNRQTEIAI</sequence>
<dbReference type="AlphaFoldDB" id="A0A1B8TWW4"/>
<evidence type="ECO:0000259" key="2">
    <source>
        <dbReference type="Pfam" id="PF20434"/>
    </source>
</evidence>
<evidence type="ECO:0000313" key="3">
    <source>
        <dbReference type="EMBL" id="OBY64206.1"/>
    </source>
</evidence>
<dbReference type="Pfam" id="PF20434">
    <property type="entry name" value="BD-FAE"/>
    <property type="match status" value="1"/>
</dbReference>
<dbReference type="Proteomes" id="UP000092584">
    <property type="component" value="Unassembled WGS sequence"/>
</dbReference>
<dbReference type="SUPFAM" id="SSF53474">
    <property type="entry name" value="alpha/beta-Hydrolases"/>
    <property type="match status" value="1"/>
</dbReference>
<proteinExistence type="predicted"/>